<keyword evidence="9 11" id="KW-1133">Transmembrane helix</keyword>
<dbReference type="CDD" id="cd17394">
    <property type="entry name" value="MFS_FucP_like"/>
    <property type="match status" value="1"/>
</dbReference>
<evidence type="ECO:0000256" key="7">
    <source>
        <dbReference type="ARBA" id="ARBA00022597"/>
    </source>
</evidence>
<accession>A0ABY9RHD6</accession>
<evidence type="ECO:0000256" key="10">
    <source>
        <dbReference type="ARBA" id="ARBA00023136"/>
    </source>
</evidence>
<gene>
    <name evidence="12" type="ORF">RF679_18635</name>
</gene>
<feature type="transmembrane region" description="Helical" evidence="11">
    <location>
        <begin position="58"/>
        <end position="80"/>
    </location>
</feature>
<dbReference type="InterPro" id="IPR036259">
    <property type="entry name" value="MFS_trans_sf"/>
</dbReference>
<dbReference type="Gene3D" id="1.20.1250.20">
    <property type="entry name" value="MFS general substrate transporter like domains"/>
    <property type="match status" value="2"/>
</dbReference>
<comment type="subcellular location">
    <subcellularLocation>
        <location evidence="2">Cell inner membrane</location>
        <topology evidence="2">Multi-pass membrane protein</topology>
    </subcellularLocation>
</comment>
<evidence type="ECO:0000256" key="5">
    <source>
        <dbReference type="ARBA" id="ARBA00022475"/>
    </source>
</evidence>
<keyword evidence="6" id="KW-0997">Cell inner membrane</keyword>
<dbReference type="EMBL" id="CP133720">
    <property type="protein sequence ID" value="WMW80633.1"/>
    <property type="molecule type" value="Genomic_DNA"/>
</dbReference>
<comment type="function">
    <text evidence="1">Intake of glucose and galactose.</text>
</comment>
<keyword evidence="5" id="KW-1003">Cell membrane</keyword>
<evidence type="ECO:0000256" key="4">
    <source>
        <dbReference type="ARBA" id="ARBA00022448"/>
    </source>
</evidence>
<evidence type="ECO:0000256" key="8">
    <source>
        <dbReference type="ARBA" id="ARBA00022692"/>
    </source>
</evidence>
<feature type="transmembrane region" description="Helical" evidence="11">
    <location>
        <begin position="92"/>
        <end position="112"/>
    </location>
</feature>
<feature type="transmembrane region" description="Helical" evidence="11">
    <location>
        <begin position="412"/>
        <end position="431"/>
    </location>
</feature>
<dbReference type="RefSeq" id="WP_309482125.1">
    <property type="nucleotide sequence ID" value="NZ_CP133720.1"/>
</dbReference>
<feature type="transmembrane region" description="Helical" evidence="11">
    <location>
        <begin position="31"/>
        <end position="51"/>
    </location>
</feature>
<dbReference type="Proteomes" id="UP001181355">
    <property type="component" value="Chromosome"/>
</dbReference>
<feature type="transmembrane region" description="Helical" evidence="11">
    <location>
        <begin position="119"/>
        <end position="140"/>
    </location>
</feature>
<keyword evidence="13" id="KW-1185">Reference proteome</keyword>
<dbReference type="Pfam" id="PF07690">
    <property type="entry name" value="MFS_1"/>
    <property type="match status" value="1"/>
</dbReference>
<evidence type="ECO:0000256" key="1">
    <source>
        <dbReference type="ARBA" id="ARBA00003321"/>
    </source>
</evidence>
<evidence type="ECO:0000313" key="13">
    <source>
        <dbReference type="Proteomes" id="UP001181355"/>
    </source>
</evidence>
<sequence length="446" mass="46409">MANFNTSVDASNPNLAANSASSSSTSTTGPLVIVTILFFMWGLLTSLNDVLIPHLKAIYTLSYVQAMLVQFCFFGAYFIVSWPAGMLIKRIGYQRGAVTGLLIAASGCALFYPAANSGYALFLLAFFVLASGITILQVAANPYVTILGDAKTASSRLTLTQAFNSLGTTIGPAVGGMLILSGALLGADQIAAMSAAEQAAHRAKEAATVQGPYLALAAALAVLAILFAFARLPKIEHGDAPEASSAIAAQATTSIFAQRHLVLGAIGIFLYVGGEVSIGSFLINFLGEANIAALSAADAAHYVSYYWGGAMVGRFIGFAVMRSVSPGKALAFNAAASIVLILTAIFGHGSLAMWAIIAVGLCNSIMFPTIFSMALHKLGALTGQGSGVLCMAIVGGALVPFAQGYLADQIGLQMSFYIPVVCYAYILFFGWKYAGMYNQANNSNHS</sequence>
<feature type="transmembrane region" description="Helical" evidence="11">
    <location>
        <begin position="261"/>
        <end position="283"/>
    </location>
</feature>
<comment type="similarity">
    <text evidence="3">Belongs to the major facilitator superfamily. FHS transporter (TC 2.A.1.7) family.</text>
</comment>
<proteinExistence type="inferred from homology"/>
<organism evidence="12 13">
    <name type="scientific">Undibacterium cyanobacteriorum</name>
    <dbReference type="NCBI Taxonomy" id="3073561"/>
    <lineage>
        <taxon>Bacteria</taxon>
        <taxon>Pseudomonadati</taxon>
        <taxon>Pseudomonadota</taxon>
        <taxon>Betaproteobacteria</taxon>
        <taxon>Burkholderiales</taxon>
        <taxon>Oxalobacteraceae</taxon>
        <taxon>Undibacterium</taxon>
    </lineage>
</organism>
<evidence type="ECO:0000256" key="6">
    <source>
        <dbReference type="ARBA" id="ARBA00022519"/>
    </source>
</evidence>
<dbReference type="PANTHER" id="PTHR43702">
    <property type="entry name" value="L-FUCOSE-PROTON SYMPORTER"/>
    <property type="match status" value="1"/>
</dbReference>
<keyword evidence="8 11" id="KW-0812">Transmembrane</keyword>
<keyword evidence="10 11" id="KW-0472">Membrane</keyword>
<protein>
    <submittedName>
        <fullName evidence="12">Sugar MFS transporter</fullName>
    </submittedName>
</protein>
<evidence type="ECO:0000256" key="11">
    <source>
        <dbReference type="SAM" id="Phobius"/>
    </source>
</evidence>
<feature type="transmembrane region" description="Helical" evidence="11">
    <location>
        <begin position="303"/>
        <end position="321"/>
    </location>
</feature>
<dbReference type="InterPro" id="IPR011701">
    <property type="entry name" value="MFS"/>
</dbReference>
<evidence type="ECO:0000256" key="2">
    <source>
        <dbReference type="ARBA" id="ARBA00004429"/>
    </source>
</evidence>
<dbReference type="SUPFAM" id="SSF103473">
    <property type="entry name" value="MFS general substrate transporter"/>
    <property type="match status" value="1"/>
</dbReference>
<evidence type="ECO:0000256" key="3">
    <source>
        <dbReference type="ARBA" id="ARBA00009120"/>
    </source>
</evidence>
<dbReference type="InterPro" id="IPR005964">
    <property type="entry name" value="Glc/Gal_transptr_bac"/>
</dbReference>
<dbReference type="InterPro" id="IPR050375">
    <property type="entry name" value="MFS_TsgA-like"/>
</dbReference>
<name>A0ABY9RHD6_9BURK</name>
<dbReference type="PANTHER" id="PTHR43702:SF3">
    <property type="entry name" value="PROTEIN TSGA"/>
    <property type="match status" value="1"/>
</dbReference>
<keyword evidence="4" id="KW-0813">Transport</keyword>
<feature type="transmembrane region" description="Helical" evidence="11">
    <location>
        <begin position="213"/>
        <end position="230"/>
    </location>
</feature>
<keyword evidence="7" id="KW-0762">Sugar transport</keyword>
<evidence type="ECO:0000313" key="12">
    <source>
        <dbReference type="EMBL" id="WMW80633.1"/>
    </source>
</evidence>
<evidence type="ECO:0000256" key="9">
    <source>
        <dbReference type="ARBA" id="ARBA00022989"/>
    </source>
</evidence>
<reference evidence="12" key="1">
    <citation type="submission" date="2023-09" db="EMBL/GenBank/DDBJ databases">
        <title>Undibacterium sp. 20NA77.5 isolated from freshwater.</title>
        <authorList>
            <person name="Le V."/>
            <person name="Ko S.-R."/>
            <person name="Ahn C.-Y."/>
            <person name="Oh H.-M."/>
        </authorList>
    </citation>
    <scope>NUCLEOTIDE SEQUENCE</scope>
    <source>
        <strain evidence="12">20NA77.5</strain>
    </source>
</reference>
<dbReference type="NCBIfam" id="TIGR01272">
    <property type="entry name" value="gluP"/>
    <property type="match status" value="1"/>
</dbReference>
<feature type="transmembrane region" description="Helical" evidence="11">
    <location>
        <begin position="387"/>
        <end position="406"/>
    </location>
</feature>